<feature type="chain" id="PRO_5041244651" description="Regulatory P domain-containing protein" evidence="2">
    <location>
        <begin position="20"/>
        <end position="491"/>
    </location>
</feature>
<gene>
    <name evidence="3" type="ORF">B0H67DRAFT_667827</name>
</gene>
<reference evidence="3" key="1">
    <citation type="submission" date="2023-06" db="EMBL/GenBank/DDBJ databases">
        <title>Genome-scale phylogeny and comparative genomics of the fungal order Sordariales.</title>
        <authorList>
            <consortium name="Lawrence Berkeley National Laboratory"/>
            <person name="Hensen N."/>
            <person name="Bonometti L."/>
            <person name="Westerberg I."/>
            <person name="Brannstrom I.O."/>
            <person name="Guillou S."/>
            <person name="Cros-Aarteil S."/>
            <person name="Calhoun S."/>
            <person name="Haridas S."/>
            <person name="Kuo A."/>
            <person name="Mondo S."/>
            <person name="Pangilinan J."/>
            <person name="Riley R."/>
            <person name="Labutti K."/>
            <person name="Andreopoulos B."/>
            <person name="Lipzen A."/>
            <person name="Chen C."/>
            <person name="Yanf M."/>
            <person name="Daum C."/>
            <person name="Ng V."/>
            <person name="Clum A."/>
            <person name="Steindorff A."/>
            <person name="Ohm R."/>
            <person name="Martin F."/>
            <person name="Silar P."/>
            <person name="Natvig D."/>
            <person name="Lalanne C."/>
            <person name="Gautier V."/>
            <person name="Ament-Velasquez S.L."/>
            <person name="Kruys A."/>
            <person name="Hutchinson M.I."/>
            <person name="Powell A.J."/>
            <person name="Barry K."/>
            <person name="Miller A.N."/>
            <person name="Grigoriev I.V."/>
            <person name="Debuchy R."/>
            <person name="Gladieux P."/>
            <person name="Thoren M.H."/>
            <person name="Johannesson H."/>
        </authorList>
    </citation>
    <scope>NUCLEOTIDE SEQUENCE</scope>
    <source>
        <strain evidence="3">SMH4607-1</strain>
    </source>
</reference>
<name>A0AA40A7Z6_9PEZI</name>
<proteinExistence type="predicted"/>
<evidence type="ECO:0000313" key="3">
    <source>
        <dbReference type="EMBL" id="KAK0710845.1"/>
    </source>
</evidence>
<evidence type="ECO:0008006" key="5">
    <source>
        <dbReference type="Google" id="ProtNLM"/>
    </source>
</evidence>
<evidence type="ECO:0000256" key="1">
    <source>
        <dbReference type="SAM" id="MobiDB-lite"/>
    </source>
</evidence>
<evidence type="ECO:0000256" key="2">
    <source>
        <dbReference type="SAM" id="SignalP"/>
    </source>
</evidence>
<evidence type="ECO:0000313" key="4">
    <source>
        <dbReference type="Proteomes" id="UP001172102"/>
    </source>
</evidence>
<dbReference type="InterPro" id="IPR027589">
    <property type="entry name" value="Choice_anch_B"/>
</dbReference>
<keyword evidence="2" id="KW-0732">Signal</keyword>
<protein>
    <recommendedName>
        <fullName evidence="5">Regulatory P domain-containing protein</fullName>
    </recommendedName>
</protein>
<dbReference type="GO" id="GO:0005576">
    <property type="term" value="C:extracellular region"/>
    <property type="evidence" value="ECO:0007669"/>
    <property type="project" value="TreeGrafter"/>
</dbReference>
<feature type="signal peptide" evidence="2">
    <location>
        <begin position="1"/>
        <end position="19"/>
    </location>
</feature>
<dbReference type="Proteomes" id="UP001172102">
    <property type="component" value="Unassembled WGS sequence"/>
</dbReference>
<accession>A0AA40A7Z6</accession>
<dbReference type="PANTHER" id="PTHR38787:SF1">
    <property type="entry name" value="REGULATORY P DOMAIN-CONTAINING PROTEIN"/>
    <property type="match status" value="1"/>
</dbReference>
<feature type="region of interest" description="Disordered" evidence="1">
    <location>
        <begin position="464"/>
        <end position="491"/>
    </location>
</feature>
<dbReference type="PANTHER" id="PTHR38787">
    <property type="entry name" value="REGULATORY P DOMAIN-CONTAINING PROTEIN"/>
    <property type="match status" value="1"/>
</dbReference>
<dbReference type="EMBL" id="JAUKUA010000005">
    <property type="protein sequence ID" value="KAK0710845.1"/>
    <property type="molecule type" value="Genomic_DNA"/>
</dbReference>
<organism evidence="3 4">
    <name type="scientific">Lasiosphaeris hirsuta</name>
    <dbReference type="NCBI Taxonomy" id="260670"/>
    <lineage>
        <taxon>Eukaryota</taxon>
        <taxon>Fungi</taxon>
        <taxon>Dikarya</taxon>
        <taxon>Ascomycota</taxon>
        <taxon>Pezizomycotina</taxon>
        <taxon>Sordariomycetes</taxon>
        <taxon>Sordariomycetidae</taxon>
        <taxon>Sordariales</taxon>
        <taxon>Lasiosphaeriaceae</taxon>
        <taxon>Lasiosphaeris</taxon>
    </lineage>
</organism>
<dbReference type="NCBIfam" id="TIGR04312">
    <property type="entry name" value="choice_anch_B"/>
    <property type="match status" value="1"/>
</dbReference>
<keyword evidence="4" id="KW-1185">Reference proteome</keyword>
<dbReference type="AlphaFoldDB" id="A0AA40A7Z6"/>
<dbReference type="InterPro" id="IPR013211">
    <property type="entry name" value="LVIVD"/>
</dbReference>
<sequence>MKFTPAVFAAVALSGQATAETMAVLKQRKLEAWSRQAEAGVFDLNRYAALAATTPCVNGQAGEYKCSGVDLISFLRHQDLGSSTRRGNDVWGWTSPAGREFGAVGQTDGTAFVEILKDGSLVYLGRLPTQTSSSSWRDMKVIGDHVYIGSEASNHGLQIFDLKKLLNITTPRTFSTSTDLTAHFKGFGNSHNIVAHTETNMIYAVGTGSGAGCRGGLFMVDVSNPASPKSSGCLSAGGYVHDAQCVTYRGPDSRYTGKEICFNFNEDTLDITDVTSKGSPTTISTTGYNGSSYTHQGWLADDEMRFLLLDDELDEQNKQGPAANQHTTTYIVDIADLKKPIFAGTYQSPAISIDHNQYVKDGLSYQANYGSGLRIVDVRSLKTNPTGRGLREVGYFDCYPEDDVTNGAAEFTGTWSNYPFFKSGYILLNSIERGIFVLKYTGPTLQGVAKCLKPQFLFARELTDEYPGPPKAHNPIPQEQGRQRLPPLQMQ</sequence>
<comment type="caution">
    <text evidence="3">The sequence shown here is derived from an EMBL/GenBank/DDBJ whole genome shotgun (WGS) entry which is preliminary data.</text>
</comment>
<dbReference type="Pfam" id="PF08309">
    <property type="entry name" value="LVIVD"/>
    <property type="match status" value="1"/>
</dbReference>